<evidence type="ECO:0000313" key="1">
    <source>
        <dbReference type="EMBL" id="AKZ60723.1"/>
    </source>
</evidence>
<dbReference type="AlphaFoldDB" id="A0A0K2B661"/>
<organism evidence="1 2">
    <name type="scientific">Streptomyces ambofaciens (strain ATCC 23877 / 3486 / DSM 40053 / JCM 4204 / NBRC 12836 / NRRL B-2516)</name>
    <dbReference type="NCBI Taxonomy" id="278992"/>
    <lineage>
        <taxon>Bacteria</taxon>
        <taxon>Bacillati</taxon>
        <taxon>Actinomycetota</taxon>
        <taxon>Actinomycetes</taxon>
        <taxon>Kitasatosporales</taxon>
        <taxon>Streptomycetaceae</taxon>
        <taxon>Streptomyces</taxon>
    </lineage>
</organism>
<dbReference type="EMBL" id="CP012383">
    <property type="protein sequence ID" value="AKZ60723.1"/>
    <property type="molecule type" value="Genomic_DNA"/>
</dbReference>
<evidence type="ECO:0000313" key="2">
    <source>
        <dbReference type="Proteomes" id="UP000061018"/>
    </source>
</evidence>
<sequence>MQNRIRPVQHSTTTTLGQADEALRRVTAAQIGPRTPGTVYDNASGTFEVRAVITDLTEARRILKRNAARFAVLVRDIHAGTEHYTGATWTGSDRVLKAVTL</sequence>
<protein>
    <submittedName>
        <fullName evidence="1">Uncharacterized protein</fullName>
    </submittedName>
</protein>
<keyword evidence="1" id="KW-0614">Plasmid</keyword>
<dbReference type="KEGG" id="samb:SAM23877_p014"/>
<dbReference type="Proteomes" id="UP000061018">
    <property type="component" value="Plasmid pSAM1"/>
</dbReference>
<name>A0A0K2B661_STRA7</name>
<geneLocation type="plasmid" evidence="1 2">
    <name>pSAM1</name>
</geneLocation>
<proteinExistence type="predicted"/>
<accession>A0A0K2B661</accession>
<reference evidence="2" key="1">
    <citation type="journal article" date="2015" name="J. Biotechnol.">
        <title>Complete genome sequence of Streptomyces ambofaciens ATCC 23877, the spiramycin producer.</title>
        <authorList>
            <person name="Thibessard A."/>
            <person name="Haas D."/>
            <person name="Gerbaud C."/>
            <person name="Aigle B."/>
            <person name="Lautru S."/>
            <person name="Pernodet J.L."/>
            <person name="Leblond P."/>
        </authorList>
    </citation>
    <scope>NUCLEOTIDE SEQUENCE [LARGE SCALE GENOMIC DNA]</scope>
    <source>
        <strain evidence="2">ATCC 23877 / 3486 / DSM 40053 / JCM 4204 / NBRC 12836 / NRRL B-2516</strain>
        <plasmid evidence="2">pSAM1</plasmid>
    </source>
</reference>
<gene>
    <name evidence="1" type="ORF">SAM23877_p014</name>
</gene>
<dbReference type="RefSeq" id="WP_053143216.1">
    <property type="nucleotide sequence ID" value="NZ_CP012383.1"/>
</dbReference>